<keyword evidence="9" id="KW-0143">Chaperone</keyword>
<evidence type="ECO:0000256" key="5">
    <source>
        <dbReference type="ARBA" id="ARBA00022553"/>
    </source>
</evidence>
<dbReference type="KEGG" id="ehn:H9Q80_14210"/>
<keyword evidence="14" id="KW-1185">Reference proteome</keyword>
<dbReference type="AlphaFoldDB" id="A0A7G9GKR3"/>
<evidence type="ECO:0000256" key="8">
    <source>
        <dbReference type="ARBA" id="ARBA00023016"/>
    </source>
</evidence>
<dbReference type="PANTHER" id="PTHR19375">
    <property type="entry name" value="HEAT SHOCK PROTEIN 70KDA"/>
    <property type="match status" value="1"/>
</dbReference>
<evidence type="ECO:0000256" key="6">
    <source>
        <dbReference type="ARBA" id="ARBA00022741"/>
    </source>
</evidence>
<name>A0A7G9GKR3_9FIRM</name>
<organism evidence="13 14">
    <name type="scientific">[Eubacterium] hominis</name>
    <dbReference type="NCBI Taxonomy" id="2764325"/>
    <lineage>
        <taxon>Bacteria</taxon>
        <taxon>Bacillati</taxon>
        <taxon>Bacillota</taxon>
        <taxon>Erysipelotrichia</taxon>
        <taxon>Erysipelotrichales</taxon>
        <taxon>Erysipelotrichaceae</taxon>
        <taxon>Amedibacillus</taxon>
    </lineage>
</organism>
<keyword evidence="8" id="KW-0346">Stress response</keyword>
<dbReference type="Pfam" id="PF00012">
    <property type="entry name" value="HSP70"/>
    <property type="match status" value="1"/>
</dbReference>
<evidence type="ECO:0000256" key="9">
    <source>
        <dbReference type="ARBA" id="ARBA00023186"/>
    </source>
</evidence>
<dbReference type="InterPro" id="IPR029047">
    <property type="entry name" value="HSP70_peptide-bd_sf"/>
</dbReference>
<evidence type="ECO:0000313" key="13">
    <source>
        <dbReference type="EMBL" id="QNM11395.1"/>
    </source>
</evidence>
<evidence type="ECO:0000256" key="11">
    <source>
        <dbReference type="ARBA" id="ARBA00030945"/>
    </source>
</evidence>
<evidence type="ECO:0000256" key="4">
    <source>
        <dbReference type="ARBA" id="ARBA00017249"/>
    </source>
</evidence>
<sequence length="499" mass="57297">MSRIGIDFGTTNSYCAFYSNEGDGKLINIMKNNQPEPSLFFYKSNTGEIYGSRCKDYIDVFPNNFIKSIKVVLDNEEENVVIDGISFEKMYIVQKYIEHLINDIVNIKLESIYEDAVDEVVLSFPVGFSEKYKSKIKKAVENISIKGTDKFIKVIAMIEEPVAAAIHYFYIMKEKNIETNDNVLVYDLGGGTFDAAIVHKDILGDLTVIDHQGIKNLGGDQWDELLGNHIIKRLEYENLSDDGLNELKKIKQKERDYIKFLHKVEELKMRLSEADESIFVLNCGYSIIIRRTDFEEETKQLIEKTLTVCETLINDNSDYPISQIILCGGSTYMPMIKENLSRVFPTMSINLHYPESAIAFGDILYKENDSVSTILKTNHSYGTRCFIGNSEIEKISNVIYYNEYLPVVKSKNFCTHTATDSVIYTVYEGNIKEGEEDYSEIRSQKLLKQFRFVFNYIVPKETYMDVIYTLDEMGILTLSVHSDNHPDQNFSVKVFEDGI</sequence>
<dbReference type="GO" id="GO:0005524">
    <property type="term" value="F:ATP binding"/>
    <property type="evidence" value="ECO:0007669"/>
    <property type="project" value="UniProtKB-KW"/>
</dbReference>
<comment type="function">
    <text evidence="1">Acts as a chaperone.</text>
</comment>
<dbReference type="Gene3D" id="2.60.34.10">
    <property type="entry name" value="Substrate Binding Domain Of DNAk, Chain A, domain 1"/>
    <property type="match status" value="1"/>
</dbReference>
<evidence type="ECO:0000256" key="3">
    <source>
        <dbReference type="ARBA" id="ARBA00014415"/>
    </source>
</evidence>
<evidence type="ECO:0000256" key="10">
    <source>
        <dbReference type="ARBA" id="ARBA00030019"/>
    </source>
</evidence>
<proteinExistence type="inferred from homology"/>
<dbReference type="SUPFAM" id="SSF53067">
    <property type="entry name" value="Actin-like ATPase domain"/>
    <property type="match status" value="2"/>
</dbReference>
<accession>A0A7G9GKR3</accession>
<dbReference type="InterPro" id="IPR013126">
    <property type="entry name" value="Hsp_70_fam"/>
</dbReference>
<dbReference type="EMBL" id="CP060636">
    <property type="protein sequence ID" value="QNM11395.1"/>
    <property type="molecule type" value="Genomic_DNA"/>
</dbReference>
<dbReference type="InterPro" id="IPR018181">
    <property type="entry name" value="Heat_shock_70_CS"/>
</dbReference>
<reference evidence="13 14" key="1">
    <citation type="submission" date="2020-08" db="EMBL/GenBank/DDBJ databases">
        <authorList>
            <person name="Liu C."/>
            <person name="Sun Q."/>
        </authorList>
    </citation>
    <scope>NUCLEOTIDE SEQUENCE [LARGE SCALE GENOMIC DNA]</scope>
    <source>
        <strain evidence="13 14">NSJ-61</strain>
    </source>
</reference>
<evidence type="ECO:0000256" key="1">
    <source>
        <dbReference type="ARBA" id="ARBA00002290"/>
    </source>
</evidence>
<dbReference type="GO" id="GO:0140662">
    <property type="term" value="F:ATP-dependent protein folding chaperone"/>
    <property type="evidence" value="ECO:0007669"/>
    <property type="project" value="InterPro"/>
</dbReference>
<dbReference type="RefSeq" id="WP_158552287.1">
    <property type="nucleotide sequence ID" value="NZ_CP060636.1"/>
</dbReference>
<keyword evidence="7" id="KW-0067">ATP-binding</keyword>
<dbReference type="InterPro" id="IPR043129">
    <property type="entry name" value="ATPase_NBD"/>
</dbReference>
<protein>
    <recommendedName>
        <fullName evidence="3">Chaperone protein DnaK</fullName>
    </recommendedName>
    <alternativeName>
        <fullName evidence="4">Chaperone protein dnaK</fullName>
    </alternativeName>
    <alternativeName>
        <fullName evidence="12">HSP70</fullName>
    </alternativeName>
    <alternativeName>
        <fullName evidence="11">Heat shock 70 kDa protein</fullName>
    </alternativeName>
    <alternativeName>
        <fullName evidence="10">Heat shock protein 70</fullName>
    </alternativeName>
</protein>
<dbReference type="PROSITE" id="PS01036">
    <property type="entry name" value="HSP70_3"/>
    <property type="match status" value="1"/>
</dbReference>
<evidence type="ECO:0000256" key="7">
    <source>
        <dbReference type="ARBA" id="ARBA00022840"/>
    </source>
</evidence>
<dbReference type="Proteomes" id="UP000515856">
    <property type="component" value="Chromosome"/>
</dbReference>
<keyword evidence="5" id="KW-0597">Phosphoprotein</keyword>
<evidence type="ECO:0000256" key="12">
    <source>
        <dbReference type="ARBA" id="ARBA00033103"/>
    </source>
</evidence>
<evidence type="ECO:0000256" key="2">
    <source>
        <dbReference type="ARBA" id="ARBA00007381"/>
    </source>
</evidence>
<comment type="similarity">
    <text evidence="2">Belongs to the heat shock protein 70 family.</text>
</comment>
<dbReference type="Gene3D" id="3.90.640.10">
    <property type="entry name" value="Actin, Chain A, domain 4"/>
    <property type="match status" value="1"/>
</dbReference>
<dbReference type="SUPFAM" id="SSF100920">
    <property type="entry name" value="Heat shock protein 70kD (HSP70), peptide-binding domain"/>
    <property type="match status" value="1"/>
</dbReference>
<dbReference type="PRINTS" id="PR00301">
    <property type="entry name" value="HEATSHOCK70"/>
</dbReference>
<dbReference type="Gene3D" id="3.30.420.40">
    <property type="match status" value="2"/>
</dbReference>
<keyword evidence="6" id="KW-0547">Nucleotide-binding</keyword>
<gene>
    <name evidence="13" type="ORF">H9Q80_14210</name>
</gene>
<evidence type="ECO:0000313" key="14">
    <source>
        <dbReference type="Proteomes" id="UP000515856"/>
    </source>
</evidence>